<name>A0A0N5CYY3_THECL</name>
<evidence type="ECO:0000313" key="3">
    <source>
        <dbReference type="WBParaSite" id="TCLT_0000567701-mRNA-1"/>
    </source>
</evidence>
<organism evidence="3">
    <name type="scientific">Thelazia callipaeda</name>
    <name type="common">Oriental eyeworm</name>
    <name type="synonym">Parasitic nematode</name>
    <dbReference type="NCBI Taxonomy" id="103827"/>
    <lineage>
        <taxon>Eukaryota</taxon>
        <taxon>Metazoa</taxon>
        <taxon>Ecdysozoa</taxon>
        <taxon>Nematoda</taxon>
        <taxon>Chromadorea</taxon>
        <taxon>Rhabditida</taxon>
        <taxon>Spirurina</taxon>
        <taxon>Spiruromorpha</taxon>
        <taxon>Thelazioidea</taxon>
        <taxon>Thelaziidae</taxon>
        <taxon>Thelazia</taxon>
    </lineage>
</organism>
<dbReference type="SUPFAM" id="SSF46785">
    <property type="entry name" value="Winged helix' DNA-binding domain"/>
    <property type="match status" value="1"/>
</dbReference>
<sequence>LYCRNASYVYTTEYPSYYQYQPVHSPTQTYVVQQEGSPASVEEDVSAQLGHTARASPATFMYFYNFRHCNDNKLEPVNAASFGKLIRSVFHGLRTRRLGTRGNSKYHYYGIRIKPDSPLSRGVGTVMTLGEDYNHTSLVSSTHSVSHLPSRSSSRRSALNSNLVNRRTNTNVMETGAMFGHLSANSASSPSFTYEHDLDRESLGSGEVPQVAIPDMQGLESYLRPLGLTLQHAVRFIECYTTNCSEVLECIKQLHFDMVEECWTTFWQPENDQEDVENDDYASNDRPLKALSQIQLFRLCTVPQMQAFVQNMDYAFYQVIAEVLVPDVLSPRMSGTLTLQIRNFAKTLEMQLKKAMQGAPDVIQKKKLIVVRTLAQALRRYTSLNHLASAARGVLQKTDQIQQMYQDFNRVDIASIQDQAGWVCDCDPILVSNLQSDFRENLQKQKSLEQWAEWMEAVVDQVLANYHDKPYVVLADVSKQFLKNWSFYSSMIIRDLTLRSAQSFGSFHLIRLLFDEYLLYLVEQRLAKASNKPVIYVMTQVLENMSLNEATDPNTTGRVEILGSQSIITTNGISLLEETDSTNYFGSLEAQPGVNIVYMDESSGQTQAIHYVDMRASNGSAHMDALEQIVQRSEMTLDDVKSGLVEERNKDLDLI</sequence>
<dbReference type="GO" id="GO:0000978">
    <property type="term" value="F:RNA polymerase II cis-regulatory region sequence-specific DNA binding"/>
    <property type="evidence" value="ECO:0007669"/>
    <property type="project" value="TreeGrafter"/>
</dbReference>
<dbReference type="PANTHER" id="PTHR12619:SF33">
    <property type="entry name" value="RFX, ISOFORM H"/>
    <property type="match status" value="1"/>
</dbReference>
<dbReference type="PROSITE" id="PS51526">
    <property type="entry name" value="RFX_DBD"/>
    <property type="match status" value="1"/>
</dbReference>
<dbReference type="InterPro" id="IPR036390">
    <property type="entry name" value="WH_DNA-bd_sf"/>
</dbReference>
<dbReference type="InterPro" id="IPR057321">
    <property type="entry name" value="RFX1-4/6/8-like_BCD"/>
</dbReference>
<dbReference type="PANTHER" id="PTHR12619">
    <property type="entry name" value="RFX TRANSCRIPTION FACTOR FAMILY"/>
    <property type="match status" value="1"/>
</dbReference>
<evidence type="ECO:0000256" key="1">
    <source>
        <dbReference type="ARBA" id="ARBA00023125"/>
    </source>
</evidence>
<dbReference type="WBParaSite" id="TCLT_0000567701-mRNA-1">
    <property type="protein sequence ID" value="TCLT_0000567701-mRNA-1"/>
    <property type="gene ID" value="TCLT_0000567701"/>
</dbReference>
<dbReference type="GO" id="GO:0000981">
    <property type="term" value="F:DNA-binding transcription factor activity, RNA polymerase II-specific"/>
    <property type="evidence" value="ECO:0007669"/>
    <property type="project" value="TreeGrafter"/>
</dbReference>
<keyword evidence="1" id="KW-0238">DNA-binding</keyword>
<dbReference type="AlphaFoldDB" id="A0A0N5CYY3"/>
<feature type="domain" description="RFX-type winged-helix" evidence="2">
    <location>
        <begin position="67"/>
        <end position="115"/>
    </location>
</feature>
<dbReference type="OMA" id="FYRNSSM"/>
<dbReference type="InterPro" id="IPR039779">
    <property type="entry name" value="RFX-like"/>
</dbReference>
<dbReference type="Gene3D" id="1.10.10.10">
    <property type="entry name" value="Winged helix-like DNA-binding domain superfamily/Winged helix DNA-binding domain"/>
    <property type="match status" value="1"/>
</dbReference>
<accession>A0A0N5CYY3</accession>
<dbReference type="Pfam" id="PF02257">
    <property type="entry name" value="RFX_DNA_binding"/>
    <property type="match status" value="1"/>
</dbReference>
<dbReference type="Pfam" id="PF25340">
    <property type="entry name" value="BCD_RFX"/>
    <property type="match status" value="1"/>
</dbReference>
<dbReference type="InterPro" id="IPR003150">
    <property type="entry name" value="DNA-bd_RFX"/>
</dbReference>
<evidence type="ECO:0000259" key="2">
    <source>
        <dbReference type="PROSITE" id="PS51526"/>
    </source>
</evidence>
<dbReference type="InterPro" id="IPR036388">
    <property type="entry name" value="WH-like_DNA-bd_sf"/>
</dbReference>
<protein>
    <submittedName>
        <fullName evidence="3">RFX-type winged-helix domain-containing protein</fullName>
    </submittedName>
</protein>
<proteinExistence type="predicted"/>
<reference evidence="3" key="1">
    <citation type="submission" date="2016-03" db="UniProtKB">
        <authorList>
            <consortium name="WormBaseParasite"/>
        </authorList>
    </citation>
    <scope>IDENTIFICATION</scope>
</reference>